<protein>
    <submittedName>
        <fullName evidence="2">ABC transporter substrate-binding protein</fullName>
    </submittedName>
</protein>
<sequence>MAWRQEWTRRSALTALAGLASGLAPDLAAGAEGIRLRDLAGRDVELPRPVRRVVLGEGRLLYLLAALEREDPVARVVGWRRDLEQTDPATYARYLARFPQIGRLPVVGSNEAGALDVERIVALEPDLLLLSTDVAAGGSLSSQAQALMKAGIAVLFVDFRYQPMQNTVPTMRLLGRALGREDRAEAFIAFWSAQIRRVTDVISARQPARPRVFIERIGGYSEECCFSFGRENFGLFAEMAGADNIAANLIPGTFGQVNPEQVIVADPQHVVVTSADWHRFSPQGDWIPVGPGGDAAESLRKLRLYPGKPAYRGSSAARNRRFHAIWHQFYNSPYQFVAIQQMAKWFHPSLFETLQPDATFVELHDRFLPLKYEAGYFASLTSLVE</sequence>
<dbReference type="Pfam" id="PF01497">
    <property type="entry name" value="Peripla_BP_2"/>
    <property type="match status" value="1"/>
</dbReference>
<reference evidence="2 3" key="1">
    <citation type="journal article" date="2013" name="Int. J. Syst. Evol. Microbiol.">
        <title>Roseomonas aerophila sp. nov., isolated from air.</title>
        <authorList>
            <person name="Kim S.J."/>
            <person name="Weon H.Y."/>
            <person name="Ahn J.H."/>
            <person name="Hong S.B."/>
            <person name="Seok S.J."/>
            <person name="Whang K.S."/>
            <person name="Kwon S.W."/>
        </authorList>
    </citation>
    <scope>NUCLEOTIDE SEQUENCE [LARGE SCALE GENOMIC DNA]</scope>
    <source>
        <strain evidence="2 3">NBRC 108923</strain>
    </source>
</reference>
<dbReference type="PANTHER" id="PTHR30535:SF34">
    <property type="entry name" value="MOLYBDATE-BINDING PROTEIN MOLA"/>
    <property type="match status" value="1"/>
</dbReference>
<dbReference type="RefSeq" id="WP_187786117.1">
    <property type="nucleotide sequence ID" value="NZ_JACTVA010000042.1"/>
</dbReference>
<organism evidence="2 3">
    <name type="scientific">Teichococcus aerophilus</name>
    <dbReference type="NCBI Taxonomy" id="1224513"/>
    <lineage>
        <taxon>Bacteria</taxon>
        <taxon>Pseudomonadati</taxon>
        <taxon>Pseudomonadota</taxon>
        <taxon>Alphaproteobacteria</taxon>
        <taxon>Acetobacterales</taxon>
        <taxon>Roseomonadaceae</taxon>
        <taxon>Roseomonas</taxon>
    </lineage>
</organism>
<dbReference type="PANTHER" id="PTHR30535">
    <property type="entry name" value="VITAMIN B12-BINDING PROTEIN"/>
    <property type="match status" value="1"/>
</dbReference>
<dbReference type="EMBL" id="JACTVA010000042">
    <property type="protein sequence ID" value="MBC9208971.1"/>
    <property type="molecule type" value="Genomic_DNA"/>
</dbReference>
<evidence type="ECO:0000259" key="1">
    <source>
        <dbReference type="PROSITE" id="PS50983"/>
    </source>
</evidence>
<accession>A0ABR7RQT7</accession>
<gene>
    <name evidence="2" type="ORF">IBL26_19150</name>
</gene>
<dbReference type="PROSITE" id="PS50983">
    <property type="entry name" value="FE_B12_PBP"/>
    <property type="match status" value="1"/>
</dbReference>
<dbReference type="Proteomes" id="UP000626026">
    <property type="component" value="Unassembled WGS sequence"/>
</dbReference>
<name>A0ABR7RQT7_9PROT</name>
<dbReference type="CDD" id="cd01139">
    <property type="entry name" value="TroA_f"/>
    <property type="match status" value="1"/>
</dbReference>
<feature type="domain" description="Fe/B12 periplasmic-binding" evidence="1">
    <location>
        <begin position="52"/>
        <end position="354"/>
    </location>
</feature>
<comment type="caution">
    <text evidence="2">The sequence shown here is derived from an EMBL/GenBank/DDBJ whole genome shotgun (WGS) entry which is preliminary data.</text>
</comment>
<dbReference type="SUPFAM" id="SSF53807">
    <property type="entry name" value="Helical backbone' metal receptor"/>
    <property type="match status" value="1"/>
</dbReference>
<dbReference type="InterPro" id="IPR002491">
    <property type="entry name" value="ABC_transptr_periplasmic_BD"/>
</dbReference>
<dbReference type="Gene3D" id="3.40.50.1980">
    <property type="entry name" value="Nitrogenase molybdenum iron protein domain"/>
    <property type="match status" value="2"/>
</dbReference>
<evidence type="ECO:0000313" key="3">
    <source>
        <dbReference type="Proteomes" id="UP000626026"/>
    </source>
</evidence>
<evidence type="ECO:0000313" key="2">
    <source>
        <dbReference type="EMBL" id="MBC9208971.1"/>
    </source>
</evidence>
<proteinExistence type="predicted"/>
<keyword evidence="3" id="KW-1185">Reference proteome</keyword>
<dbReference type="InterPro" id="IPR050902">
    <property type="entry name" value="ABC_Transporter_SBP"/>
</dbReference>